<feature type="chain" id="PRO_5038664720" evidence="1">
    <location>
        <begin position="18"/>
        <end position="133"/>
    </location>
</feature>
<dbReference type="AlphaFoldDB" id="A0A3S0C0C4"/>
<dbReference type="InterPro" id="IPR008613">
    <property type="entry name" value="Excalibur_Ca-bd_domain"/>
</dbReference>
<dbReference type="RefSeq" id="WP_126121241.1">
    <property type="nucleotide sequence ID" value="NZ_RXHJ01000013.1"/>
</dbReference>
<proteinExistence type="predicted"/>
<dbReference type="Proteomes" id="UP000274907">
    <property type="component" value="Unassembled WGS sequence"/>
</dbReference>
<protein>
    <submittedName>
        <fullName evidence="3">Excalibur calcium-binding domain-containing protein</fullName>
    </submittedName>
</protein>
<sequence length="133" mass="13269">MRTRLSLLLLLSPLVLAACGTSAAETAPVTVTRTTTATTTATATVTATPEVTTVTETVTDTATITAQAAAPSPEQANTAPMGFVAAPEPAPAPASTYYKNCAAARAAGAAPVYRGSPGYGTHLDRDGDGIGCE</sequence>
<gene>
    <name evidence="3" type="ORF">EAH68_10250</name>
</gene>
<accession>A0A3S0C0C4</accession>
<keyword evidence="1" id="KW-0732">Signal</keyword>
<evidence type="ECO:0000313" key="4">
    <source>
        <dbReference type="Proteomes" id="UP000274907"/>
    </source>
</evidence>
<reference evidence="3 4" key="1">
    <citation type="submission" date="2018-12" db="EMBL/GenBank/DDBJ databases">
        <title>YIM 101343 draft genome.</title>
        <authorList>
            <person name="Chen X."/>
        </authorList>
    </citation>
    <scope>NUCLEOTIDE SEQUENCE [LARGE SCALE GENOMIC DNA]</scope>
    <source>
        <strain evidence="3 4">YIM 101343</strain>
    </source>
</reference>
<organism evidence="3 4">
    <name type="scientific">Corynebacterium hylobatis</name>
    <dbReference type="NCBI Taxonomy" id="1859290"/>
    <lineage>
        <taxon>Bacteria</taxon>
        <taxon>Bacillati</taxon>
        <taxon>Actinomycetota</taxon>
        <taxon>Actinomycetes</taxon>
        <taxon>Mycobacteriales</taxon>
        <taxon>Corynebacteriaceae</taxon>
        <taxon>Corynebacterium</taxon>
    </lineage>
</organism>
<dbReference type="EMBL" id="RXHJ01000013">
    <property type="protein sequence ID" value="RSZ62088.1"/>
    <property type="molecule type" value="Genomic_DNA"/>
</dbReference>
<evidence type="ECO:0000259" key="2">
    <source>
        <dbReference type="SMART" id="SM00894"/>
    </source>
</evidence>
<dbReference type="Pfam" id="PF05901">
    <property type="entry name" value="Excalibur"/>
    <property type="match status" value="1"/>
</dbReference>
<name>A0A3S0C0C4_9CORY</name>
<keyword evidence="4" id="KW-1185">Reference proteome</keyword>
<dbReference type="PROSITE" id="PS51257">
    <property type="entry name" value="PROKAR_LIPOPROTEIN"/>
    <property type="match status" value="1"/>
</dbReference>
<feature type="domain" description="Excalibur calcium-binding" evidence="2">
    <location>
        <begin position="97"/>
        <end position="133"/>
    </location>
</feature>
<evidence type="ECO:0000256" key="1">
    <source>
        <dbReference type="SAM" id="SignalP"/>
    </source>
</evidence>
<evidence type="ECO:0000313" key="3">
    <source>
        <dbReference type="EMBL" id="RSZ62088.1"/>
    </source>
</evidence>
<dbReference type="SMART" id="SM00894">
    <property type="entry name" value="Excalibur"/>
    <property type="match status" value="1"/>
</dbReference>
<comment type="caution">
    <text evidence="3">The sequence shown here is derived from an EMBL/GenBank/DDBJ whole genome shotgun (WGS) entry which is preliminary data.</text>
</comment>
<feature type="signal peptide" evidence="1">
    <location>
        <begin position="1"/>
        <end position="17"/>
    </location>
</feature>